<comment type="subcellular location">
    <subcellularLocation>
        <location evidence="1">Nucleus</location>
    </subcellularLocation>
</comment>
<evidence type="ECO:0000256" key="5">
    <source>
        <dbReference type="ARBA" id="ARBA00023242"/>
    </source>
</evidence>
<dbReference type="InterPro" id="IPR003441">
    <property type="entry name" value="NAC-dom"/>
</dbReference>
<gene>
    <name evidence="7" type="ORF">Fmac_010762</name>
</gene>
<evidence type="ECO:0000313" key="8">
    <source>
        <dbReference type="Proteomes" id="UP001603857"/>
    </source>
</evidence>
<keyword evidence="4" id="KW-0804">Transcription</keyword>
<evidence type="ECO:0000256" key="1">
    <source>
        <dbReference type="ARBA" id="ARBA00004123"/>
    </source>
</evidence>
<feature type="domain" description="NAC" evidence="6">
    <location>
        <begin position="8"/>
        <end position="160"/>
    </location>
</feature>
<comment type="caution">
    <text evidence="7">The sequence shown here is derived from an EMBL/GenBank/DDBJ whole genome shotgun (WGS) entry which is preliminary data.</text>
</comment>
<reference evidence="7 8" key="1">
    <citation type="submission" date="2024-08" db="EMBL/GenBank/DDBJ databases">
        <title>Insights into the chromosomal genome structure of Flemingia macrophylla.</title>
        <authorList>
            <person name="Ding Y."/>
            <person name="Zhao Y."/>
            <person name="Bi W."/>
            <person name="Wu M."/>
            <person name="Zhao G."/>
            <person name="Gong Y."/>
            <person name="Li W."/>
            <person name="Zhang P."/>
        </authorList>
    </citation>
    <scope>NUCLEOTIDE SEQUENCE [LARGE SCALE GENOMIC DNA]</scope>
    <source>
        <strain evidence="7">DYQJB</strain>
        <tissue evidence="7">Leaf</tissue>
    </source>
</reference>
<accession>A0ABD1MKT4</accession>
<keyword evidence="5" id="KW-0539">Nucleus</keyword>
<dbReference type="Pfam" id="PF02365">
    <property type="entry name" value="NAM"/>
    <property type="match status" value="1"/>
</dbReference>
<evidence type="ECO:0000259" key="6">
    <source>
        <dbReference type="PROSITE" id="PS51005"/>
    </source>
</evidence>
<dbReference type="GO" id="GO:0003677">
    <property type="term" value="F:DNA binding"/>
    <property type="evidence" value="ECO:0007669"/>
    <property type="project" value="UniProtKB-KW"/>
</dbReference>
<dbReference type="PANTHER" id="PTHR31989">
    <property type="entry name" value="NAC DOMAIN-CONTAINING PROTEIN 82-RELATED"/>
    <property type="match status" value="1"/>
</dbReference>
<dbReference type="GO" id="GO:0005634">
    <property type="term" value="C:nucleus"/>
    <property type="evidence" value="ECO:0007669"/>
    <property type="project" value="UniProtKB-SubCell"/>
</dbReference>
<sequence length="484" mass="55215">MESRVYPKLVGLRFLPTEEELVNYYLKHKLLNDDPLVNVIPEIDPCKVEPWEVPVMLKESEIPFDGPEWFFFSCLIFKSSNSKMVDRKTKHGFWKATGKDREVRTSDTNTVIGTKKTLVFYEGRVSRAVNSNWVKHEYHLANLQFQQAQRTLVICRLKKNPEKTTEGGTDSLVCNEGYPNSSIVSDYENHQEMAEGIPHGGTFAGMETISQVMPQAETYGSPTQQSPIGFEQDLSSFSNHLFSDVYFENENNVMQTPFETIQTPFETTQTPFETIHTLFETTQTPFETTQTLFETTQTPFETTQTPFKTTQTPFETIEANEFFSSNFLYENSVLDEESMNVVVNSSTQSESLKRVYYENSDIDAEVFSILVKIVMCIVLSSNSKELGGKFHPGANNLRSEKADQTQNEVSKVEKGCCLDVDELDSRGDYVSFILGENEVSWSTRTSCVVLTRSRVDHDGWKFIQEQSVLFRGVMTDAKVCRVRI</sequence>
<evidence type="ECO:0000256" key="2">
    <source>
        <dbReference type="ARBA" id="ARBA00023015"/>
    </source>
</evidence>
<organism evidence="7 8">
    <name type="scientific">Flemingia macrophylla</name>
    <dbReference type="NCBI Taxonomy" id="520843"/>
    <lineage>
        <taxon>Eukaryota</taxon>
        <taxon>Viridiplantae</taxon>
        <taxon>Streptophyta</taxon>
        <taxon>Embryophyta</taxon>
        <taxon>Tracheophyta</taxon>
        <taxon>Spermatophyta</taxon>
        <taxon>Magnoliopsida</taxon>
        <taxon>eudicotyledons</taxon>
        <taxon>Gunneridae</taxon>
        <taxon>Pentapetalae</taxon>
        <taxon>rosids</taxon>
        <taxon>fabids</taxon>
        <taxon>Fabales</taxon>
        <taxon>Fabaceae</taxon>
        <taxon>Papilionoideae</taxon>
        <taxon>50 kb inversion clade</taxon>
        <taxon>NPAAA clade</taxon>
        <taxon>indigoferoid/millettioid clade</taxon>
        <taxon>Phaseoleae</taxon>
        <taxon>Flemingia</taxon>
    </lineage>
</organism>
<keyword evidence="3" id="KW-0238">DNA-binding</keyword>
<dbReference type="Proteomes" id="UP001603857">
    <property type="component" value="Unassembled WGS sequence"/>
</dbReference>
<proteinExistence type="predicted"/>
<dbReference type="PROSITE" id="PS51005">
    <property type="entry name" value="NAC"/>
    <property type="match status" value="1"/>
</dbReference>
<dbReference type="Gene3D" id="2.170.150.80">
    <property type="entry name" value="NAC domain"/>
    <property type="match status" value="1"/>
</dbReference>
<evidence type="ECO:0000313" key="7">
    <source>
        <dbReference type="EMBL" id="KAL2336316.1"/>
    </source>
</evidence>
<protein>
    <recommendedName>
        <fullName evidence="6">NAC domain-containing protein</fullName>
    </recommendedName>
</protein>
<evidence type="ECO:0000256" key="3">
    <source>
        <dbReference type="ARBA" id="ARBA00023125"/>
    </source>
</evidence>
<dbReference type="AlphaFoldDB" id="A0ABD1MKT4"/>
<dbReference type="InterPro" id="IPR036093">
    <property type="entry name" value="NAC_dom_sf"/>
</dbReference>
<keyword evidence="2" id="KW-0805">Transcription regulation</keyword>
<keyword evidence="8" id="KW-1185">Reference proteome</keyword>
<dbReference type="SUPFAM" id="SSF101941">
    <property type="entry name" value="NAC domain"/>
    <property type="match status" value="1"/>
</dbReference>
<dbReference type="EMBL" id="JBGMDY010000004">
    <property type="protein sequence ID" value="KAL2336316.1"/>
    <property type="molecule type" value="Genomic_DNA"/>
</dbReference>
<evidence type="ECO:0000256" key="4">
    <source>
        <dbReference type="ARBA" id="ARBA00023163"/>
    </source>
</evidence>
<name>A0ABD1MKT4_9FABA</name>